<dbReference type="KEGG" id="mhor:MSHOH_2145"/>
<reference evidence="1 3" key="1">
    <citation type="submission" date="2014-07" db="EMBL/GenBank/DDBJ databases">
        <title>Methanogenic archaea and the global carbon cycle.</title>
        <authorList>
            <person name="Henriksen J.R."/>
            <person name="Luke J."/>
            <person name="Reinhart S."/>
            <person name="Benedict M.N."/>
            <person name="Youngblut N.D."/>
            <person name="Metcalf M.E."/>
            <person name="Whitaker R.J."/>
            <person name="Metcalf W.W."/>
        </authorList>
    </citation>
    <scope>NUCLEOTIDE SEQUENCE [LARGE SCALE GENOMIC DNA]</scope>
    <source>
        <strain evidence="1 3">HB-1</strain>
    </source>
</reference>
<accession>A0A0E3SGE6</accession>
<dbReference type="EMBL" id="CP009516">
    <property type="protein sequence ID" value="AKB78628.1"/>
    <property type="molecule type" value="Genomic_DNA"/>
</dbReference>
<name>A0A0E3SGE6_9EURY</name>
<dbReference type="Proteomes" id="UP000033101">
    <property type="component" value="Chromosome"/>
</dbReference>
<dbReference type="PATRIC" id="fig|1434110.4.peg.2730"/>
<evidence type="ECO:0000313" key="2">
    <source>
        <dbReference type="EMBL" id="AKB79111.1"/>
    </source>
</evidence>
<dbReference type="AlphaFoldDB" id="A0A0E3SGE6"/>
<evidence type="ECO:0000313" key="1">
    <source>
        <dbReference type="EMBL" id="AKB78628.1"/>
    </source>
</evidence>
<sequence>MKPNMEQIKYLEDYWEIIEEDIIVEANIRAEEDLRAEKYHISIMQAQGSKQPCNDLSREAEIALRSAPSLSWSEFIQKWG</sequence>
<keyword evidence="3" id="KW-1185">Reference proteome</keyword>
<dbReference type="KEGG" id="mhor:MSHOH_2628"/>
<organism evidence="1 3">
    <name type="scientific">Methanosarcina horonobensis HB-1 = JCM 15518</name>
    <dbReference type="NCBI Taxonomy" id="1434110"/>
    <lineage>
        <taxon>Archaea</taxon>
        <taxon>Methanobacteriati</taxon>
        <taxon>Methanobacteriota</taxon>
        <taxon>Stenosarchaea group</taxon>
        <taxon>Methanomicrobia</taxon>
        <taxon>Methanosarcinales</taxon>
        <taxon>Methanosarcinaceae</taxon>
        <taxon>Methanosarcina</taxon>
    </lineage>
</organism>
<proteinExistence type="predicted"/>
<dbReference type="HOGENOM" id="CLU_2581429_0_0_2"/>
<gene>
    <name evidence="1" type="ORF">MSHOH_2145</name>
    <name evidence="2" type="ORF">MSHOH_2628</name>
</gene>
<evidence type="ECO:0000313" key="3">
    <source>
        <dbReference type="Proteomes" id="UP000033101"/>
    </source>
</evidence>
<dbReference type="RefSeq" id="WP_048139747.1">
    <property type="nucleotide sequence ID" value="NZ_CP009516.1"/>
</dbReference>
<dbReference type="GeneID" id="24831926"/>
<dbReference type="EMBL" id="CP009516">
    <property type="protein sequence ID" value="AKB79111.1"/>
    <property type="molecule type" value="Genomic_DNA"/>
</dbReference>
<protein>
    <submittedName>
        <fullName evidence="1">Uncharacterized protein</fullName>
    </submittedName>
</protein>